<dbReference type="Pfam" id="PF08279">
    <property type="entry name" value="HTH_11"/>
    <property type="match status" value="1"/>
</dbReference>
<keyword evidence="5" id="KW-0678">Repressor</keyword>
<dbReference type="PROSITE" id="PS51733">
    <property type="entry name" value="BPL_LPL_CATALYTIC"/>
    <property type="match status" value="1"/>
</dbReference>
<dbReference type="Gene3D" id="1.10.10.10">
    <property type="entry name" value="Winged helix-like DNA-binding domain superfamily/Winged helix DNA-binding domain"/>
    <property type="match status" value="1"/>
</dbReference>
<evidence type="ECO:0000259" key="6">
    <source>
        <dbReference type="PROSITE" id="PS51733"/>
    </source>
</evidence>
<dbReference type="InterPro" id="IPR036390">
    <property type="entry name" value="WH_DNA-bd_sf"/>
</dbReference>
<keyword evidence="2 5" id="KW-0547">Nucleotide-binding</keyword>
<gene>
    <name evidence="5" type="primary">birA</name>
    <name evidence="7" type="ORF">BN765_01009</name>
</gene>
<dbReference type="InterPro" id="IPR013196">
    <property type="entry name" value="HTH_11"/>
</dbReference>
<dbReference type="Gene3D" id="2.30.30.100">
    <property type="match status" value="1"/>
</dbReference>
<dbReference type="GO" id="GO:0003677">
    <property type="term" value="F:DNA binding"/>
    <property type="evidence" value="ECO:0007669"/>
    <property type="project" value="UniProtKB-UniRule"/>
</dbReference>
<comment type="function">
    <text evidence="5">Acts both as a biotin--[acetyl-CoA-carboxylase] ligase and a repressor.</text>
</comment>
<dbReference type="GO" id="GO:0006355">
    <property type="term" value="P:regulation of DNA-templated transcription"/>
    <property type="evidence" value="ECO:0007669"/>
    <property type="project" value="UniProtKB-UniRule"/>
</dbReference>
<dbReference type="CDD" id="cd16442">
    <property type="entry name" value="BPL"/>
    <property type="match status" value="1"/>
</dbReference>
<dbReference type="GO" id="GO:0016740">
    <property type="term" value="F:transferase activity"/>
    <property type="evidence" value="ECO:0007669"/>
    <property type="project" value="UniProtKB-ARBA"/>
</dbReference>
<evidence type="ECO:0000256" key="5">
    <source>
        <dbReference type="HAMAP-Rule" id="MF_00978"/>
    </source>
</evidence>
<organism evidence="7 8">
    <name type="scientific">Lachnospira eligens CAG:72</name>
    <dbReference type="NCBI Taxonomy" id="1263077"/>
    <lineage>
        <taxon>Bacteria</taxon>
        <taxon>Bacillati</taxon>
        <taxon>Bacillota</taxon>
        <taxon>Clostridia</taxon>
        <taxon>Lachnospirales</taxon>
        <taxon>Lachnospiraceae</taxon>
        <taxon>Lachnospira</taxon>
    </lineage>
</organism>
<dbReference type="Pfam" id="PF03099">
    <property type="entry name" value="BPL_LplA_LipB"/>
    <property type="match status" value="1"/>
</dbReference>
<dbReference type="PANTHER" id="PTHR12835">
    <property type="entry name" value="BIOTIN PROTEIN LIGASE"/>
    <property type="match status" value="1"/>
</dbReference>
<feature type="binding site" evidence="5">
    <location>
        <begin position="124"/>
        <end position="126"/>
    </location>
    <ligand>
        <name>biotin</name>
        <dbReference type="ChEBI" id="CHEBI:57586"/>
    </ligand>
</feature>
<dbReference type="CDD" id="cd00090">
    <property type="entry name" value="HTH_ARSR"/>
    <property type="match status" value="1"/>
</dbReference>
<dbReference type="GO" id="GO:0004077">
    <property type="term" value="F:biotin--[biotin carboxyl-carrier protein] ligase activity"/>
    <property type="evidence" value="ECO:0007669"/>
    <property type="project" value="UniProtKB-UniRule"/>
</dbReference>
<dbReference type="InterPro" id="IPR011991">
    <property type="entry name" value="ArsR-like_HTH"/>
</dbReference>
<dbReference type="Gene3D" id="3.30.930.10">
    <property type="entry name" value="Bira Bifunctional Protein, Domain 2"/>
    <property type="match status" value="1"/>
</dbReference>
<name>R5ZUM9_9FIRM</name>
<evidence type="ECO:0000313" key="8">
    <source>
        <dbReference type="Proteomes" id="UP000018175"/>
    </source>
</evidence>
<accession>R5ZUM9</accession>
<proteinExistence type="inferred from homology"/>
<dbReference type="GO" id="GO:0005524">
    <property type="term" value="F:ATP binding"/>
    <property type="evidence" value="ECO:0007669"/>
    <property type="project" value="UniProtKB-UniRule"/>
</dbReference>
<keyword evidence="5" id="KW-0238">DNA-binding</keyword>
<dbReference type="EC" id="6.3.4.15" evidence="5"/>
<evidence type="ECO:0000256" key="4">
    <source>
        <dbReference type="ARBA" id="ARBA00023267"/>
    </source>
</evidence>
<dbReference type="PANTHER" id="PTHR12835:SF5">
    <property type="entry name" value="BIOTIN--PROTEIN LIGASE"/>
    <property type="match status" value="1"/>
</dbReference>
<dbReference type="InterPro" id="IPR003142">
    <property type="entry name" value="BPL_C"/>
</dbReference>
<feature type="binding site" evidence="5">
    <location>
        <position position="120"/>
    </location>
    <ligand>
        <name>biotin</name>
        <dbReference type="ChEBI" id="CHEBI:57586"/>
    </ligand>
</feature>
<protein>
    <recommendedName>
        <fullName evidence="5">Bifunctional ligase/repressor BirA</fullName>
    </recommendedName>
    <alternativeName>
        <fullName evidence="5">Biotin--[acetyl-CoA-carboxylase] ligase</fullName>
        <ecNumber evidence="5">6.3.4.15</ecNumber>
    </alternativeName>
    <alternativeName>
        <fullName evidence="5">Biotin--protein ligase</fullName>
    </alternativeName>
    <alternativeName>
        <fullName evidence="5">Biotin-[acetyl-CoA carboxylase] synthetase</fullName>
    </alternativeName>
</protein>
<keyword evidence="5" id="KW-0804">Transcription</keyword>
<dbReference type="InterPro" id="IPR036388">
    <property type="entry name" value="WH-like_DNA-bd_sf"/>
</dbReference>
<keyword evidence="3 5" id="KW-0067">ATP-binding</keyword>
<feature type="domain" description="BPL/LPL catalytic" evidence="6">
    <location>
        <begin position="78"/>
        <end position="267"/>
    </location>
</feature>
<dbReference type="EMBL" id="CBBU010000004">
    <property type="protein sequence ID" value="CDA38266.1"/>
    <property type="molecule type" value="Genomic_DNA"/>
</dbReference>
<dbReference type="InterPro" id="IPR004143">
    <property type="entry name" value="BPL_LPL_catalytic"/>
</dbReference>
<evidence type="ECO:0000313" key="7">
    <source>
        <dbReference type="EMBL" id="CDA38266.1"/>
    </source>
</evidence>
<keyword evidence="1 5" id="KW-0436">Ligase</keyword>
<feature type="binding site" evidence="5">
    <location>
        <position position="196"/>
    </location>
    <ligand>
        <name>biotin</name>
        <dbReference type="ChEBI" id="CHEBI:57586"/>
    </ligand>
</feature>
<comment type="caution">
    <text evidence="7">The sequence shown here is derived from an EMBL/GenBank/DDBJ whole genome shotgun (WGS) entry which is preliminary data.</text>
</comment>
<dbReference type="Proteomes" id="UP000018175">
    <property type="component" value="Unassembled WGS sequence"/>
</dbReference>
<dbReference type="InterPro" id="IPR045864">
    <property type="entry name" value="aa-tRNA-synth_II/BPL/LPL"/>
</dbReference>
<evidence type="ECO:0000256" key="3">
    <source>
        <dbReference type="ARBA" id="ARBA00022840"/>
    </source>
</evidence>
<dbReference type="GO" id="GO:0005737">
    <property type="term" value="C:cytoplasm"/>
    <property type="evidence" value="ECO:0007669"/>
    <property type="project" value="TreeGrafter"/>
</dbReference>
<evidence type="ECO:0000256" key="2">
    <source>
        <dbReference type="ARBA" id="ARBA00022741"/>
    </source>
</evidence>
<reference evidence="7" key="1">
    <citation type="submission" date="2012-11" db="EMBL/GenBank/DDBJ databases">
        <title>Dependencies among metagenomic species, viruses, plasmids and units of genetic variation.</title>
        <authorList>
            <person name="Nielsen H.B."/>
            <person name="Almeida M."/>
            <person name="Juncker A.S."/>
            <person name="Rasmussen S."/>
            <person name="Li J."/>
            <person name="Sunagawa S."/>
            <person name="Plichta D."/>
            <person name="Gautier L."/>
            <person name="Le Chatelier E."/>
            <person name="Peletier E."/>
            <person name="Bonde I."/>
            <person name="Nielsen T."/>
            <person name="Manichanh C."/>
            <person name="Arumugam M."/>
            <person name="Batto J."/>
            <person name="Santos M.B.Q.D."/>
            <person name="Blom N."/>
            <person name="Borruel N."/>
            <person name="Burgdorf K.S."/>
            <person name="Boumezbeur F."/>
            <person name="Casellas F."/>
            <person name="Dore J."/>
            <person name="Guarner F."/>
            <person name="Hansen T."/>
            <person name="Hildebrand F."/>
            <person name="Kaas R.S."/>
            <person name="Kennedy S."/>
            <person name="Kristiansen K."/>
            <person name="Kultima J.R."/>
            <person name="Leonard P."/>
            <person name="Levenez F."/>
            <person name="Lund O."/>
            <person name="Moumen B."/>
            <person name="Le Paslier D."/>
            <person name="Pons N."/>
            <person name="Pedersen O."/>
            <person name="Prifti E."/>
            <person name="Qin J."/>
            <person name="Raes J."/>
            <person name="Tap J."/>
            <person name="Tims S."/>
            <person name="Ussery D.W."/>
            <person name="Yamada T."/>
            <person name="MetaHit consortium"/>
            <person name="Renault P."/>
            <person name="Sicheritz-Ponten T."/>
            <person name="Bork P."/>
            <person name="Wang J."/>
            <person name="Brunak S."/>
            <person name="Ehrlich S.D."/>
        </authorList>
    </citation>
    <scope>NUCLEOTIDE SEQUENCE [LARGE SCALE GENOMIC DNA]</scope>
</reference>
<dbReference type="HAMAP" id="MF_00978">
    <property type="entry name" value="Bifunct_BirA"/>
    <property type="match status" value="1"/>
</dbReference>
<dbReference type="InterPro" id="IPR008988">
    <property type="entry name" value="Transcriptional_repressor_C"/>
</dbReference>
<dbReference type="Pfam" id="PF02237">
    <property type="entry name" value="BPL_C"/>
    <property type="match status" value="1"/>
</dbReference>
<keyword evidence="4 5" id="KW-0092">Biotin</keyword>
<dbReference type="GO" id="GO:0009249">
    <property type="term" value="P:protein lipoylation"/>
    <property type="evidence" value="ECO:0007669"/>
    <property type="project" value="UniProtKB-ARBA"/>
</dbReference>
<dbReference type="SUPFAM" id="SSF46785">
    <property type="entry name" value="Winged helix' DNA-binding domain"/>
    <property type="match status" value="1"/>
</dbReference>
<dbReference type="NCBIfam" id="TIGR00121">
    <property type="entry name" value="birA_ligase"/>
    <property type="match status" value="1"/>
</dbReference>
<sequence>MKTKILNALRKSDGYVSGQALCNMLGVSRTAVWKVINQLKEEGYVIEAVQNKGYHITQYPDILTSSEIMSQLTCVDTGSTTGIIREVVYYDETDSTNNEAKRAAERDNAADGTLYITESQTGGRGRRGRNWVSPAGSGIWMSLLLRPDIAPVNASMLTIVAAMAVQEAIHKVLTEDGHVAECRIKWPNDIVLNKKKVCGILTEMSAEMDYIHYVVIGMGINVNTTEFDDSIKATASSLYLETGDHLKRSRIVAAFSESFAKYYDTFVKTQNLAGLKEDYNSMLVNKGGDVKAIYADKEIVGKALGINDEGELIIKTDEGEKIIRTGEVSVRGLYGYV</sequence>
<evidence type="ECO:0000256" key="1">
    <source>
        <dbReference type="ARBA" id="ARBA00022598"/>
    </source>
</evidence>
<dbReference type="SUPFAM" id="SSF50037">
    <property type="entry name" value="C-terminal domain of transcriptional repressors"/>
    <property type="match status" value="1"/>
</dbReference>
<keyword evidence="5" id="KW-0805">Transcription regulation</keyword>
<dbReference type="SUPFAM" id="SSF55681">
    <property type="entry name" value="Class II aaRS and biotin synthetases"/>
    <property type="match status" value="1"/>
</dbReference>
<dbReference type="InterPro" id="IPR030855">
    <property type="entry name" value="Bifunct_BirA"/>
</dbReference>
<feature type="binding site" evidence="5">
    <location>
        <begin position="95"/>
        <end position="97"/>
    </location>
    <ligand>
        <name>biotin</name>
        <dbReference type="ChEBI" id="CHEBI:57586"/>
    </ligand>
</feature>
<dbReference type="InterPro" id="IPR004408">
    <property type="entry name" value="Biotin_CoA_COase_ligase"/>
</dbReference>
<feature type="DNA-binding region" description="H-T-H motif" evidence="5">
    <location>
        <begin position="18"/>
        <end position="37"/>
    </location>
</feature>
<comment type="similarity">
    <text evidence="5">Belongs to the biotin--protein ligase family.</text>
</comment>
<comment type="catalytic activity">
    <reaction evidence="5">
        <text>biotin + L-lysyl-[protein] + ATP = N(6)-biotinyl-L-lysyl-[protein] + AMP + diphosphate + H(+)</text>
        <dbReference type="Rhea" id="RHEA:11756"/>
        <dbReference type="Rhea" id="RHEA-COMP:9752"/>
        <dbReference type="Rhea" id="RHEA-COMP:10505"/>
        <dbReference type="ChEBI" id="CHEBI:15378"/>
        <dbReference type="ChEBI" id="CHEBI:29969"/>
        <dbReference type="ChEBI" id="CHEBI:30616"/>
        <dbReference type="ChEBI" id="CHEBI:33019"/>
        <dbReference type="ChEBI" id="CHEBI:57586"/>
        <dbReference type="ChEBI" id="CHEBI:83144"/>
        <dbReference type="ChEBI" id="CHEBI:456215"/>
        <dbReference type="EC" id="6.3.4.15"/>
    </reaction>
</comment>
<dbReference type="AlphaFoldDB" id="R5ZUM9"/>